<dbReference type="AlphaFoldDB" id="A0A9W8QAL6"/>
<evidence type="ECO:0000256" key="5">
    <source>
        <dbReference type="SAM" id="Phobius"/>
    </source>
</evidence>
<evidence type="ECO:0000256" key="3">
    <source>
        <dbReference type="ARBA" id="ARBA00022989"/>
    </source>
</evidence>
<evidence type="ECO:0000313" key="8">
    <source>
        <dbReference type="Proteomes" id="UP001144673"/>
    </source>
</evidence>
<dbReference type="EMBL" id="JAJHUN010000010">
    <property type="protein sequence ID" value="KAJ4148501.1"/>
    <property type="molecule type" value="Genomic_DNA"/>
</dbReference>
<dbReference type="GO" id="GO:0071944">
    <property type="term" value="C:cell periphery"/>
    <property type="evidence" value="ECO:0007669"/>
    <property type="project" value="UniProtKB-ARBA"/>
</dbReference>
<comment type="caution">
    <text evidence="7">The sequence shown here is derived from an EMBL/GenBank/DDBJ whole genome shotgun (WGS) entry which is preliminary data.</text>
</comment>
<protein>
    <submittedName>
        <fullName evidence="7">Uncharacterized protein</fullName>
    </submittedName>
</protein>
<keyword evidence="2 5" id="KW-0812">Transmembrane</keyword>
<evidence type="ECO:0000313" key="7">
    <source>
        <dbReference type="EMBL" id="KAJ4148501.1"/>
    </source>
</evidence>
<proteinExistence type="predicted"/>
<gene>
    <name evidence="7" type="ORF">LMH87_002967</name>
</gene>
<reference evidence="7" key="1">
    <citation type="journal article" date="2023" name="Access Microbiol">
        <title>De-novo genome assembly for Akanthomyces muscarius, a biocontrol agent of insect agricultural pests.</title>
        <authorList>
            <person name="Erdos Z."/>
            <person name="Studholme D.J."/>
            <person name="Raymond B."/>
            <person name="Sharma M."/>
        </authorList>
    </citation>
    <scope>NUCLEOTIDE SEQUENCE</scope>
    <source>
        <strain evidence="7">Ve6</strain>
    </source>
</reference>
<keyword evidence="3 5" id="KW-1133">Transmembrane helix</keyword>
<dbReference type="Proteomes" id="UP001144673">
    <property type="component" value="Chromosome 3"/>
</dbReference>
<dbReference type="RefSeq" id="XP_056051442.1">
    <property type="nucleotide sequence ID" value="XM_056194513.1"/>
</dbReference>
<dbReference type="GeneID" id="80890126"/>
<evidence type="ECO:0000256" key="2">
    <source>
        <dbReference type="ARBA" id="ARBA00022692"/>
    </source>
</evidence>
<name>A0A9W8QAL6_AKAMU</name>
<feature type="signal peptide" evidence="6">
    <location>
        <begin position="1"/>
        <end position="20"/>
    </location>
</feature>
<evidence type="ECO:0000256" key="4">
    <source>
        <dbReference type="ARBA" id="ARBA00023136"/>
    </source>
</evidence>
<sequence length="308" mass="33743">MQKFLQLALHLVTLAKIISGEFTNPGKQGETLILGQSLRITYRGIDYQNYTIALWQQSPTGGSASLGPAIFQTTDSRSNSFDWVVQVYNFDLTYSNNFFFWLFQGDYSNQGHPKDAKNMVSGYFFISYAETSASTSSSSSASATTTATSISATTPAISQPSSSSTPPSSQGLSTGAKAGIAVSAAAGGLAIVGAVVFFTRYRSQKNTELQQAIAIGGGSQFFPTPYTSPLPPGAEMYYKSHGREMYEQVDRRKLRLEVVFRQCRIAQRYTASRRPCGVPSLPNPSRPADKRWLEFLFFKICALAVYSY</sequence>
<evidence type="ECO:0000256" key="1">
    <source>
        <dbReference type="ARBA" id="ARBA00004167"/>
    </source>
</evidence>
<comment type="subcellular location">
    <subcellularLocation>
        <location evidence="1">Membrane</location>
        <topology evidence="1">Single-pass membrane protein</topology>
    </subcellularLocation>
</comment>
<dbReference type="PANTHER" id="PTHR15549:SF26">
    <property type="entry name" value="AXIAL BUDDING PATTERN PROTEIN 2-RELATED"/>
    <property type="match status" value="1"/>
</dbReference>
<keyword evidence="6" id="KW-0732">Signal</keyword>
<organism evidence="7 8">
    <name type="scientific">Akanthomyces muscarius</name>
    <name type="common">Entomopathogenic fungus</name>
    <name type="synonym">Lecanicillium muscarium</name>
    <dbReference type="NCBI Taxonomy" id="2231603"/>
    <lineage>
        <taxon>Eukaryota</taxon>
        <taxon>Fungi</taxon>
        <taxon>Dikarya</taxon>
        <taxon>Ascomycota</taxon>
        <taxon>Pezizomycotina</taxon>
        <taxon>Sordariomycetes</taxon>
        <taxon>Hypocreomycetidae</taxon>
        <taxon>Hypocreales</taxon>
        <taxon>Cordycipitaceae</taxon>
        <taxon>Akanthomyces</taxon>
    </lineage>
</organism>
<dbReference type="PANTHER" id="PTHR15549">
    <property type="entry name" value="PAIRED IMMUNOGLOBULIN-LIKE TYPE 2 RECEPTOR"/>
    <property type="match status" value="1"/>
</dbReference>
<dbReference type="InterPro" id="IPR051694">
    <property type="entry name" value="Immunoregulatory_rcpt-like"/>
</dbReference>
<feature type="transmembrane region" description="Helical" evidence="5">
    <location>
        <begin position="178"/>
        <end position="198"/>
    </location>
</feature>
<evidence type="ECO:0000256" key="6">
    <source>
        <dbReference type="SAM" id="SignalP"/>
    </source>
</evidence>
<accession>A0A9W8QAL6</accession>
<keyword evidence="4 5" id="KW-0472">Membrane</keyword>
<feature type="chain" id="PRO_5040946463" evidence="6">
    <location>
        <begin position="21"/>
        <end position="308"/>
    </location>
</feature>
<dbReference type="GO" id="GO:0016020">
    <property type="term" value="C:membrane"/>
    <property type="evidence" value="ECO:0007669"/>
    <property type="project" value="UniProtKB-SubCell"/>
</dbReference>
<keyword evidence="8" id="KW-1185">Reference proteome</keyword>